<dbReference type="Proteomes" id="UP000441586">
    <property type="component" value="Unassembled WGS sequence"/>
</dbReference>
<dbReference type="Gene3D" id="1.10.530.10">
    <property type="match status" value="1"/>
</dbReference>
<dbReference type="OrthoDB" id="9789144at2"/>
<organism evidence="3 6">
    <name type="scientific">Parasedimentitalea maritima</name>
    <dbReference type="NCBI Taxonomy" id="2578117"/>
    <lineage>
        <taxon>Bacteria</taxon>
        <taxon>Pseudomonadati</taxon>
        <taxon>Pseudomonadota</taxon>
        <taxon>Alphaproteobacteria</taxon>
        <taxon>Rhodobacterales</taxon>
        <taxon>Paracoccaceae</taxon>
        <taxon>Parasedimentitalea</taxon>
    </lineage>
</organism>
<evidence type="ECO:0000256" key="1">
    <source>
        <dbReference type="SAM" id="SignalP"/>
    </source>
</evidence>
<dbReference type="SUPFAM" id="SSF53955">
    <property type="entry name" value="Lysozyme-like"/>
    <property type="match status" value="1"/>
</dbReference>
<reference evidence="3 6" key="2">
    <citation type="submission" date="2019-12" db="EMBL/GenBank/DDBJ databases">
        <authorList>
            <person name="Zhang Y.-J."/>
        </authorList>
    </citation>
    <scope>NUCLEOTIDE SEQUENCE [LARGE SCALE GENOMIC DNA]</scope>
    <source>
        <strain evidence="3 6">H18S-6</strain>
    </source>
</reference>
<dbReference type="EMBL" id="WSFO01000003">
    <property type="protein sequence ID" value="KAE9631061.1"/>
    <property type="molecule type" value="Genomic_DNA"/>
</dbReference>
<proteinExistence type="predicted"/>
<sequence>MSRIISALIALLIMASCGGGQKSPPRNLDNACSIIKQRPDYLKAFKSTERRWGVPVHVQMATIYQESRYRADARTPHKYVLGVIPMGRVSSAYGYSQALDGTWDEYRQEAGKRGAKRNRIQHASDFMGWYMNNSREKNGIPLTDARNQYLAYHEGNTGYARGSYRSKPWLLRVANEVNDRSNMYQRQLANCRQFN</sequence>
<gene>
    <name evidence="4" type="ORF">FEE96_10140</name>
    <name evidence="3" type="ORF">GP644_07545</name>
</gene>
<evidence type="ECO:0000313" key="5">
    <source>
        <dbReference type="Proteomes" id="UP000305041"/>
    </source>
</evidence>
<dbReference type="InterPro" id="IPR045795">
    <property type="entry name" value="SLT_4"/>
</dbReference>
<dbReference type="AlphaFoldDB" id="A0A5R8ZLW4"/>
<accession>A0A6A4RIW4</accession>
<feature type="domain" description="Transglycosylase SLT" evidence="2">
    <location>
        <begin position="7"/>
        <end position="191"/>
    </location>
</feature>
<keyword evidence="1" id="KW-0732">Signal</keyword>
<dbReference type="Proteomes" id="UP000305041">
    <property type="component" value="Unassembled WGS sequence"/>
</dbReference>
<dbReference type="RefSeq" id="WP_138162913.1">
    <property type="nucleotide sequence ID" value="NZ_VAUA01000004.1"/>
</dbReference>
<evidence type="ECO:0000259" key="2">
    <source>
        <dbReference type="Pfam" id="PF19489"/>
    </source>
</evidence>
<evidence type="ECO:0000313" key="6">
    <source>
        <dbReference type="Proteomes" id="UP000441586"/>
    </source>
</evidence>
<dbReference type="EMBL" id="VAUA01000004">
    <property type="protein sequence ID" value="TLP65846.1"/>
    <property type="molecule type" value="Genomic_DNA"/>
</dbReference>
<name>A0A5R8ZLW4_9RHOB</name>
<accession>A0A5R8ZLW4</accession>
<dbReference type="PROSITE" id="PS51257">
    <property type="entry name" value="PROKAR_LIPOPROTEIN"/>
    <property type="match status" value="1"/>
</dbReference>
<reference evidence="4 5" key="1">
    <citation type="submission" date="2019-05" db="EMBL/GenBank/DDBJ databases">
        <title>Draft genome sequence of Pelagicola sp. DSW4-44.</title>
        <authorList>
            <person name="Oh J."/>
        </authorList>
    </citation>
    <scope>NUCLEOTIDE SEQUENCE [LARGE SCALE GENOMIC DNA]</scope>
    <source>
        <strain evidence="4 5">DSW4-44</strain>
    </source>
</reference>
<dbReference type="Pfam" id="PF19489">
    <property type="entry name" value="SLT_4"/>
    <property type="match status" value="1"/>
</dbReference>
<evidence type="ECO:0000313" key="3">
    <source>
        <dbReference type="EMBL" id="KAE9631061.1"/>
    </source>
</evidence>
<feature type="signal peptide" evidence="1">
    <location>
        <begin position="1"/>
        <end position="22"/>
    </location>
</feature>
<protein>
    <submittedName>
        <fullName evidence="3">Lytic transglycosylase</fullName>
    </submittedName>
</protein>
<keyword evidence="5" id="KW-1185">Reference proteome</keyword>
<feature type="chain" id="PRO_5044624191" evidence="1">
    <location>
        <begin position="23"/>
        <end position="195"/>
    </location>
</feature>
<dbReference type="InterPro" id="IPR023346">
    <property type="entry name" value="Lysozyme-like_dom_sf"/>
</dbReference>
<comment type="caution">
    <text evidence="3">The sequence shown here is derived from an EMBL/GenBank/DDBJ whole genome shotgun (WGS) entry which is preliminary data.</text>
</comment>
<evidence type="ECO:0000313" key="4">
    <source>
        <dbReference type="EMBL" id="TLP65846.1"/>
    </source>
</evidence>